<dbReference type="Proteomes" id="UP000288587">
    <property type="component" value="Unassembled WGS sequence"/>
</dbReference>
<feature type="transmembrane region" description="Helical" evidence="7">
    <location>
        <begin position="77"/>
        <end position="102"/>
    </location>
</feature>
<dbReference type="RefSeq" id="WP_127680238.1">
    <property type="nucleotide sequence ID" value="NZ_SACM01000001.1"/>
</dbReference>
<protein>
    <submittedName>
        <fullName evidence="8">Lipopolysaccharide biosynthesis protein</fullName>
    </submittedName>
</protein>
<sequence length="481" mass="51028">MSVRRALVLSFLDRYAGLILSVVASMAVARLLTPTEIGVFSVVMATLALASTLRDLGAGQYLLQESALTTAKIQSVWAVQMGIGALLAVVCLLASQPLAWFYGDERMFGIMGLLALNYLINPFGSITYAWLMREMRFDALAWGRFLSGLAGAVVSVGLAWWGHGPISLAWGSLATTVTNAAVLSCYRPANFPWRPGLQHLRDVLRFGSRLTGASVIQTITSGAPEFMLGKLHNLAEAGYFSRANGLVAMFRSLVSDAVNAVTLPLFAKTAREDGDLGATFAQVLAYMSVVGWAFSGVVFVLAEPLVRLLYGAQWDAAVPIVRWLALALVFQVPLGTCSNLLVSKGASGQLLSATARSCLVTLLAIVVAAPAGMDMVALAMIPASAVGLMLWLAAVRTQVAVPWLALARSSLHSGTVALLTTTAAWGAAQWTAQHQTGRLVAVLAALALSSLAFLATILLTRHPLAAEVARLAPWRRTRPAP</sequence>
<feature type="transmembrane region" description="Helical" evidence="7">
    <location>
        <begin position="37"/>
        <end position="56"/>
    </location>
</feature>
<dbReference type="PANTHER" id="PTHR30250">
    <property type="entry name" value="PST FAMILY PREDICTED COLANIC ACID TRANSPORTER"/>
    <property type="match status" value="1"/>
</dbReference>
<feature type="transmembrane region" description="Helical" evidence="7">
    <location>
        <begin position="375"/>
        <end position="394"/>
    </location>
</feature>
<feature type="transmembrane region" description="Helical" evidence="7">
    <location>
        <begin position="439"/>
        <end position="460"/>
    </location>
</feature>
<keyword evidence="4 7" id="KW-0812">Transmembrane</keyword>
<keyword evidence="6 7" id="KW-0472">Membrane</keyword>
<evidence type="ECO:0000313" key="8">
    <source>
        <dbReference type="EMBL" id="RVT87748.1"/>
    </source>
</evidence>
<dbReference type="OrthoDB" id="5486360at2"/>
<name>A0A3S2UGY7_9BURK</name>
<dbReference type="PANTHER" id="PTHR30250:SF10">
    <property type="entry name" value="LIPOPOLYSACCHARIDE BIOSYNTHESIS PROTEIN WZXC"/>
    <property type="match status" value="1"/>
</dbReference>
<comment type="similarity">
    <text evidence="2">Belongs to the polysaccharide synthase family.</text>
</comment>
<feature type="transmembrane region" description="Helical" evidence="7">
    <location>
        <begin position="12"/>
        <end position="31"/>
    </location>
</feature>
<evidence type="ECO:0000256" key="5">
    <source>
        <dbReference type="ARBA" id="ARBA00022989"/>
    </source>
</evidence>
<evidence type="ECO:0000256" key="4">
    <source>
        <dbReference type="ARBA" id="ARBA00022692"/>
    </source>
</evidence>
<feature type="transmembrane region" description="Helical" evidence="7">
    <location>
        <begin position="108"/>
        <end position="131"/>
    </location>
</feature>
<comment type="subcellular location">
    <subcellularLocation>
        <location evidence="1">Cell membrane</location>
        <topology evidence="1">Multi-pass membrane protein</topology>
    </subcellularLocation>
</comment>
<keyword evidence="9" id="KW-1185">Reference proteome</keyword>
<feature type="transmembrane region" description="Helical" evidence="7">
    <location>
        <begin position="349"/>
        <end position="369"/>
    </location>
</feature>
<proteinExistence type="inferred from homology"/>
<evidence type="ECO:0000256" key="1">
    <source>
        <dbReference type="ARBA" id="ARBA00004651"/>
    </source>
</evidence>
<dbReference type="CDD" id="cd13127">
    <property type="entry name" value="MATE_tuaB_like"/>
    <property type="match status" value="1"/>
</dbReference>
<accession>A0A3S2UGY7</accession>
<evidence type="ECO:0000256" key="6">
    <source>
        <dbReference type="ARBA" id="ARBA00023136"/>
    </source>
</evidence>
<dbReference type="Pfam" id="PF13440">
    <property type="entry name" value="Polysacc_synt_3"/>
    <property type="match status" value="1"/>
</dbReference>
<comment type="caution">
    <text evidence="8">The sequence shown here is derived from an EMBL/GenBank/DDBJ whole genome shotgun (WGS) entry which is preliminary data.</text>
</comment>
<evidence type="ECO:0000256" key="7">
    <source>
        <dbReference type="SAM" id="Phobius"/>
    </source>
</evidence>
<keyword evidence="3" id="KW-1003">Cell membrane</keyword>
<evidence type="ECO:0000256" key="2">
    <source>
        <dbReference type="ARBA" id="ARBA00007430"/>
    </source>
</evidence>
<feature type="transmembrane region" description="Helical" evidence="7">
    <location>
        <begin position="283"/>
        <end position="302"/>
    </location>
</feature>
<gene>
    <name evidence="8" type="ORF">EOD73_01605</name>
</gene>
<dbReference type="InterPro" id="IPR050833">
    <property type="entry name" value="Poly_Biosynth_Transport"/>
</dbReference>
<dbReference type="AlphaFoldDB" id="A0A3S2UGY7"/>
<keyword evidence="5 7" id="KW-1133">Transmembrane helix</keyword>
<dbReference type="GO" id="GO:0005886">
    <property type="term" value="C:plasma membrane"/>
    <property type="evidence" value="ECO:0007669"/>
    <property type="project" value="UniProtKB-SubCell"/>
</dbReference>
<organism evidence="8 9">
    <name type="scientific">Inhella crocodyli</name>
    <dbReference type="NCBI Taxonomy" id="2499851"/>
    <lineage>
        <taxon>Bacteria</taxon>
        <taxon>Pseudomonadati</taxon>
        <taxon>Pseudomonadota</taxon>
        <taxon>Betaproteobacteria</taxon>
        <taxon>Burkholderiales</taxon>
        <taxon>Sphaerotilaceae</taxon>
        <taxon>Inhella</taxon>
    </lineage>
</organism>
<evidence type="ECO:0000313" key="9">
    <source>
        <dbReference type="Proteomes" id="UP000288587"/>
    </source>
</evidence>
<reference evidence="8 9" key="1">
    <citation type="submission" date="2019-01" db="EMBL/GenBank/DDBJ databases">
        <authorList>
            <person name="Chen W.-M."/>
        </authorList>
    </citation>
    <scope>NUCLEOTIDE SEQUENCE [LARGE SCALE GENOMIC DNA]</scope>
    <source>
        <strain evidence="8 9">CCP-18</strain>
    </source>
</reference>
<feature type="transmembrane region" description="Helical" evidence="7">
    <location>
        <begin position="143"/>
        <end position="162"/>
    </location>
</feature>
<feature type="transmembrane region" description="Helical" evidence="7">
    <location>
        <begin position="322"/>
        <end position="342"/>
    </location>
</feature>
<evidence type="ECO:0000256" key="3">
    <source>
        <dbReference type="ARBA" id="ARBA00022475"/>
    </source>
</evidence>
<dbReference type="EMBL" id="SACM01000001">
    <property type="protein sequence ID" value="RVT87748.1"/>
    <property type="molecule type" value="Genomic_DNA"/>
</dbReference>